<dbReference type="Gene3D" id="3.40.190.170">
    <property type="entry name" value="Bacterial extracellular solute-binding protein, family 7"/>
    <property type="match status" value="1"/>
</dbReference>
<name>A0A1Y5T3W2_9RHOB</name>
<evidence type="ECO:0000313" key="3">
    <source>
        <dbReference type="Proteomes" id="UP000193900"/>
    </source>
</evidence>
<dbReference type="Proteomes" id="UP000193900">
    <property type="component" value="Unassembled WGS sequence"/>
</dbReference>
<gene>
    <name evidence="2" type="ORF">ROA7023_02262</name>
</gene>
<evidence type="ECO:0008006" key="4">
    <source>
        <dbReference type="Google" id="ProtNLM"/>
    </source>
</evidence>
<sequence>MVRAWLRFLAFRPCRPEMEKKMKYVGNATKILGLLIFPALATAQEMVPITISASHPTAVPWVGALQTFVVEPSNARLEEMGSDYRIEWTEAFGGSLYDFNETLEAVETGLTDMGWVGALWEGSKMPLQNVMFSTPFVTSDPVLAVEVLNEMNATIPARNTRSGPATTSCSSALR</sequence>
<dbReference type="InterPro" id="IPR038404">
    <property type="entry name" value="TRAP_DctP_sf"/>
</dbReference>
<protein>
    <recommendedName>
        <fullName evidence="4">Bacterial extracellular solute-binding protein, family 7</fullName>
    </recommendedName>
</protein>
<organism evidence="2 3">
    <name type="scientific">Roseisalinus antarcticus</name>
    <dbReference type="NCBI Taxonomy" id="254357"/>
    <lineage>
        <taxon>Bacteria</taxon>
        <taxon>Pseudomonadati</taxon>
        <taxon>Pseudomonadota</taxon>
        <taxon>Alphaproteobacteria</taxon>
        <taxon>Rhodobacterales</taxon>
        <taxon>Roseobacteraceae</taxon>
        <taxon>Roseisalinus</taxon>
    </lineage>
</organism>
<dbReference type="EMBL" id="FWFZ01000010">
    <property type="protein sequence ID" value="SLN51772.1"/>
    <property type="molecule type" value="Genomic_DNA"/>
</dbReference>
<reference evidence="2 3" key="1">
    <citation type="submission" date="2017-03" db="EMBL/GenBank/DDBJ databases">
        <authorList>
            <person name="Afonso C.L."/>
            <person name="Miller P.J."/>
            <person name="Scott M.A."/>
            <person name="Spackman E."/>
            <person name="Goraichik I."/>
            <person name="Dimitrov K.M."/>
            <person name="Suarez D.L."/>
            <person name="Swayne D.E."/>
        </authorList>
    </citation>
    <scope>NUCLEOTIDE SEQUENCE [LARGE SCALE GENOMIC DNA]</scope>
    <source>
        <strain evidence="2 3">CECT 7023</strain>
    </source>
</reference>
<evidence type="ECO:0000313" key="2">
    <source>
        <dbReference type="EMBL" id="SLN51772.1"/>
    </source>
</evidence>
<accession>A0A1Y5T3W2</accession>
<dbReference type="AlphaFoldDB" id="A0A1Y5T3W2"/>
<comment type="subcellular location">
    <subcellularLocation>
        <location evidence="1">Cell envelope</location>
    </subcellularLocation>
</comment>
<keyword evidence="3" id="KW-1185">Reference proteome</keyword>
<proteinExistence type="predicted"/>
<dbReference type="GO" id="GO:0030313">
    <property type="term" value="C:cell envelope"/>
    <property type="evidence" value="ECO:0007669"/>
    <property type="project" value="UniProtKB-SubCell"/>
</dbReference>
<evidence type="ECO:0000256" key="1">
    <source>
        <dbReference type="ARBA" id="ARBA00004196"/>
    </source>
</evidence>